<feature type="signal peptide" evidence="2">
    <location>
        <begin position="1"/>
        <end position="19"/>
    </location>
</feature>
<evidence type="ECO:0000256" key="1">
    <source>
        <dbReference type="SAM" id="MobiDB-lite"/>
    </source>
</evidence>
<dbReference type="InterPro" id="IPR036365">
    <property type="entry name" value="PGBD-like_sf"/>
</dbReference>
<dbReference type="InterPro" id="IPR043426">
    <property type="entry name" value="MltB-like"/>
</dbReference>
<keyword evidence="6" id="KW-1185">Reference proteome</keyword>
<feature type="domain" description="Peptidoglycan binding-like" evidence="3">
    <location>
        <begin position="371"/>
        <end position="422"/>
    </location>
</feature>
<sequence length="423" mass="46025">MKPLHISAFFAGVMLSGCASQPASPQAPFSPQAPAVTGQTNATGVPTSPATEAGFVQWRNGFRTKAIGAGIASRVFDQAFAGVRLNQEVIRLDGRQAEFTKPIWEYLDSAVSQSRVTTGRQKLGELGTTLAAIEQRYGVDAEVLLAIWGMETNFGSYRGNTSTIEGLATLAYEGRRRAFAEEQLIAALKILQSGDTTAERMRGSWAGAMGHTQFMPTSYLQYAQDFTGDGRRDIWSDDPADALASTAHYLARFGWQQGAPWGVEVRLPAGFDYSAADQNNLQPVSYWRSRGITTIAGQPLPDHGDAAILVPAGARGPAFAIFHNFKVIRRYNNATSYAMGVGHLGDRIAGGGEFQRPWPRGERELSRSEKMELQRRLTERGFDTRGADGVIGPNSIGAIRRFQQSLGLTADGYPTESLLQRLR</sequence>
<keyword evidence="2" id="KW-0732">Signal</keyword>
<feature type="chain" id="PRO_5045791330" evidence="2">
    <location>
        <begin position="20"/>
        <end position="423"/>
    </location>
</feature>
<dbReference type="CDD" id="cd13399">
    <property type="entry name" value="Slt35-like"/>
    <property type="match status" value="1"/>
</dbReference>
<evidence type="ECO:0000259" key="3">
    <source>
        <dbReference type="Pfam" id="PF01471"/>
    </source>
</evidence>
<evidence type="ECO:0000313" key="5">
    <source>
        <dbReference type="EMBL" id="GAA3533267.1"/>
    </source>
</evidence>
<evidence type="ECO:0000259" key="4">
    <source>
        <dbReference type="Pfam" id="PF13406"/>
    </source>
</evidence>
<feature type="compositionally biased region" description="Polar residues" evidence="1">
    <location>
        <begin position="37"/>
        <end position="50"/>
    </location>
</feature>
<dbReference type="PANTHER" id="PTHR30163:SF8">
    <property type="entry name" value="LYTIC MUREIN TRANSGLYCOSYLASE"/>
    <property type="match status" value="1"/>
</dbReference>
<dbReference type="EMBL" id="BAABCX010000001">
    <property type="protein sequence ID" value="GAA3533267.1"/>
    <property type="molecule type" value="Genomic_DNA"/>
</dbReference>
<dbReference type="InterPro" id="IPR031304">
    <property type="entry name" value="SLT_2"/>
</dbReference>
<feature type="region of interest" description="Disordered" evidence="1">
    <location>
        <begin position="23"/>
        <end position="50"/>
    </location>
</feature>
<protein>
    <submittedName>
        <fullName evidence="5">Lytic murein transglycosylase</fullName>
    </submittedName>
</protein>
<evidence type="ECO:0000313" key="6">
    <source>
        <dbReference type="Proteomes" id="UP001500795"/>
    </source>
</evidence>
<feature type="domain" description="Transglycosylase SLT" evidence="4">
    <location>
        <begin position="55"/>
        <end position="346"/>
    </location>
</feature>
<dbReference type="PROSITE" id="PS51257">
    <property type="entry name" value="PROKAR_LIPOPROTEIN"/>
    <property type="match status" value="1"/>
</dbReference>
<reference evidence="6" key="1">
    <citation type="journal article" date="2019" name="Int. J. Syst. Evol. Microbiol.">
        <title>The Global Catalogue of Microorganisms (GCM) 10K type strain sequencing project: providing services to taxonomists for standard genome sequencing and annotation.</title>
        <authorList>
            <consortium name="The Broad Institute Genomics Platform"/>
            <consortium name="The Broad Institute Genome Sequencing Center for Infectious Disease"/>
            <person name="Wu L."/>
            <person name="Ma J."/>
        </authorList>
    </citation>
    <scope>NUCLEOTIDE SEQUENCE [LARGE SCALE GENOMIC DNA]</scope>
    <source>
        <strain evidence="6">JCM 17110</strain>
    </source>
</reference>
<comment type="caution">
    <text evidence="5">The sequence shown here is derived from an EMBL/GenBank/DDBJ whole genome shotgun (WGS) entry which is preliminary data.</text>
</comment>
<gene>
    <name evidence="5" type="ORF">GCM10022394_10840</name>
</gene>
<feature type="compositionally biased region" description="Low complexity" evidence="1">
    <location>
        <begin position="23"/>
        <end position="35"/>
    </location>
</feature>
<organism evidence="5 6">
    <name type="scientific">Zobellella aerophila</name>
    <dbReference type="NCBI Taxonomy" id="870480"/>
    <lineage>
        <taxon>Bacteria</taxon>
        <taxon>Pseudomonadati</taxon>
        <taxon>Pseudomonadota</taxon>
        <taxon>Gammaproteobacteria</taxon>
        <taxon>Aeromonadales</taxon>
        <taxon>Aeromonadaceae</taxon>
        <taxon>Zobellella</taxon>
    </lineage>
</organism>
<dbReference type="SUPFAM" id="SSF47090">
    <property type="entry name" value="PGBD-like"/>
    <property type="match status" value="1"/>
</dbReference>
<dbReference type="PANTHER" id="PTHR30163">
    <property type="entry name" value="MEMBRANE-BOUND LYTIC MUREIN TRANSGLYCOSYLASE B"/>
    <property type="match status" value="1"/>
</dbReference>
<name>A0ABP6VGI1_9GAMM</name>
<dbReference type="InterPro" id="IPR002477">
    <property type="entry name" value="Peptidoglycan-bd-like"/>
</dbReference>
<dbReference type="Gene3D" id="1.10.530.10">
    <property type="match status" value="1"/>
</dbReference>
<dbReference type="InterPro" id="IPR023346">
    <property type="entry name" value="Lysozyme-like_dom_sf"/>
</dbReference>
<dbReference type="NCBIfam" id="TIGR02283">
    <property type="entry name" value="MltB_2"/>
    <property type="match status" value="1"/>
</dbReference>
<dbReference type="Gene3D" id="1.10.101.10">
    <property type="entry name" value="PGBD-like superfamily/PGBD"/>
    <property type="match status" value="1"/>
</dbReference>
<proteinExistence type="predicted"/>
<dbReference type="InterPro" id="IPR036366">
    <property type="entry name" value="PGBDSf"/>
</dbReference>
<accession>A0ABP6VGI1</accession>
<dbReference type="Pfam" id="PF13406">
    <property type="entry name" value="SLT_2"/>
    <property type="match status" value="1"/>
</dbReference>
<dbReference type="Pfam" id="PF01471">
    <property type="entry name" value="PG_binding_1"/>
    <property type="match status" value="1"/>
</dbReference>
<dbReference type="Proteomes" id="UP001500795">
    <property type="component" value="Unassembled WGS sequence"/>
</dbReference>
<evidence type="ECO:0000256" key="2">
    <source>
        <dbReference type="SAM" id="SignalP"/>
    </source>
</evidence>
<dbReference type="RefSeq" id="WP_344955527.1">
    <property type="nucleotide sequence ID" value="NZ_BAABCX010000001.1"/>
</dbReference>
<dbReference type="SUPFAM" id="SSF53955">
    <property type="entry name" value="Lysozyme-like"/>
    <property type="match status" value="1"/>
</dbReference>
<dbReference type="Gene3D" id="1.10.8.350">
    <property type="entry name" value="Bacterial muramidase"/>
    <property type="match status" value="1"/>
</dbReference>
<dbReference type="InterPro" id="IPR011970">
    <property type="entry name" value="MltB_2"/>
</dbReference>